<dbReference type="Gene3D" id="3.30.540.10">
    <property type="entry name" value="Fructose-1,6-Bisphosphatase, subunit A, domain 1"/>
    <property type="match status" value="1"/>
</dbReference>
<keyword evidence="6" id="KW-1185">Reference proteome</keyword>
<organism evidence="5 6">
    <name type="scientific">Aureibacter tunicatorum</name>
    <dbReference type="NCBI Taxonomy" id="866807"/>
    <lineage>
        <taxon>Bacteria</taxon>
        <taxon>Pseudomonadati</taxon>
        <taxon>Bacteroidota</taxon>
        <taxon>Cytophagia</taxon>
        <taxon>Cytophagales</taxon>
        <taxon>Persicobacteraceae</taxon>
        <taxon>Aureibacter</taxon>
    </lineage>
</organism>
<reference evidence="5" key="1">
    <citation type="submission" date="2023-07" db="EMBL/GenBank/DDBJ databases">
        <title>Genomic Encyclopedia of Type Strains, Phase IV (KMG-IV): sequencing the most valuable type-strain genomes for metagenomic binning, comparative biology and taxonomic classification.</title>
        <authorList>
            <person name="Goeker M."/>
        </authorList>
    </citation>
    <scope>NUCLEOTIDE SEQUENCE</scope>
    <source>
        <strain evidence="5">DSM 26174</strain>
    </source>
</reference>
<dbReference type="InterPro" id="IPR000760">
    <property type="entry name" value="Inositol_monophosphatase-like"/>
</dbReference>
<gene>
    <name evidence="5" type="ORF">HNQ88_002303</name>
</gene>
<protein>
    <submittedName>
        <fullName evidence="5">Fructose-1,6-bisphosphatase/inositol monophosphatase family enzyme</fullName>
    </submittedName>
</protein>
<proteinExistence type="predicted"/>
<dbReference type="InterPro" id="IPR020583">
    <property type="entry name" value="Inositol_monoP_metal-BS"/>
</dbReference>
<evidence type="ECO:0000313" key="5">
    <source>
        <dbReference type="EMBL" id="MDR6239266.1"/>
    </source>
</evidence>
<dbReference type="AlphaFoldDB" id="A0AAE3XNZ8"/>
<evidence type="ECO:0000256" key="3">
    <source>
        <dbReference type="ARBA" id="ARBA00022842"/>
    </source>
</evidence>
<dbReference type="GO" id="GO:0007165">
    <property type="term" value="P:signal transduction"/>
    <property type="evidence" value="ECO:0007669"/>
    <property type="project" value="TreeGrafter"/>
</dbReference>
<dbReference type="CDD" id="cd01637">
    <property type="entry name" value="IMPase_like"/>
    <property type="match status" value="1"/>
</dbReference>
<keyword evidence="2" id="KW-0378">Hydrolase</keyword>
<dbReference type="EMBL" id="JAVDQD010000002">
    <property type="protein sequence ID" value="MDR6239266.1"/>
    <property type="molecule type" value="Genomic_DNA"/>
</dbReference>
<feature type="binding site" evidence="4">
    <location>
        <position position="98"/>
    </location>
    <ligand>
        <name>Mg(2+)</name>
        <dbReference type="ChEBI" id="CHEBI:18420"/>
        <label>1</label>
        <note>catalytic</note>
    </ligand>
</feature>
<dbReference type="PANTHER" id="PTHR20854">
    <property type="entry name" value="INOSITOL MONOPHOSPHATASE"/>
    <property type="match status" value="1"/>
</dbReference>
<keyword evidence="3 4" id="KW-0460">Magnesium</keyword>
<feature type="binding site" evidence="4">
    <location>
        <position position="77"/>
    </location>
    <ligand>
        <name>Mg(2+)</name>
        <dbReference type="ChEBI" id="CHEBI:18420"/>
        <label>1</label>
        <note>catalytic</note>
    </ligand>
</feature>
<evidence type="ECO:0000313" key="6">
    <source>
        <dbReference type="Proteomes" id="UP001185092"/>
    </source>
</evidence>
<evidence type="ECO:0000256" key="4">
    <source>
        <dbReference type="PIRSR" id="PIRSR600760-2"/>
    </source>
</evidence>
<dbReference type="SUPFAM" id="SSF56655">
    <property type="entry name" value="Carbohydrate phosphatase"/>
    <property type="match status" value="1"/>
</dbReference>
<dbReference type="Proteomes" id="UP001185092">
    <property type="component" value="Unassembled WGS sequence"/>
</dbReference>
<comment type="cofactor">
    <cofactor evidence="4">
        <name>Mg(2+)</name>
        <dbReference type="ChEBI" id="CHEBI:18420"/>
    </cofactor>
</comment>
<dbReference type="Pfam" id="PF00459">
    <property type="entry name" value="Inositol_P"/>
    <property type="match status" value="1"/>
</dbReference>
<evidence type="ECO:0000256" key="2">
    <source>
        <dbReference type="ARBA" id="ARBA00022801"/>
    </source>
</evidence>
<evidence type="ECO:0000256" key="1">
    <source>
        <dbReference type="ARBA" id="ARBA00022723"/>
    </source>
</evidence>
<keyword evidence="1 4" id="KW-0479">Metal-binding</keyword>
<feature type="binding site" evidence="4">
    <location>
        <position position="97"/>
    </location>
    <ligand>
        <name>Mg(2+)</name>
        <dbReference type="ChEBI" id="CHEBI:18420"/>
        <label>1</label>
        <note>catalytic</note>
    </ligand>
</feature>
<feature type="binding site" evidence="4">
    <location>
        <position position="95"/>
    </location>
    <ligand>
        <name>Mg(2+)</name>
        <dbReference type="ChEBI" id="CHEBI:18420"/>
        <label>1</label>
        <note>catalytic</note>
    </ligand>
</feature>
<dbReference type="GO" id="GO:0046872">
    <property type="term" value="F:metal ion binding"/>
    <property type="evidence" value="ECO:0007669"/>
    <property type="project" value="UniProtKB-KW"/>
</dbReference>
<comment type="caution">
    <text evidence="5">The sequence shown here is derived from an EMBL/GenBank/DDBJ whole genome shotgun (WGS) entry which is preliminary data.</text>
</comment>
<accession>A0AAE3XNZ8</accession>
<feature type="binding site" evidence="4">
    <location>
        <position position="221"/>
    </location>
    <ligand>
        <name>Mg(2+)</name>
        <dbReference type="ChEBI" id="CHEBI:18420"/>
        <label>1</label>
        <note>catalytic</note>
    </ligand>
</feature>
<dbReference type="Gene3D" id="3.40.190.80">
    <property type="match status" value="1"/>
</dbReference>
<name>A0AAE3XNZ8_9BACT</name>
<dbReference type="PANTHER" id="PTHR20854:SF4">
    <property type="entry name" value="INOSITOL-1-MONOPHOSPHATASE-RELATED"/>
    <property type="match status" value="1"/>
</dbReference>
<dbReference type="GO" id="GO:0006020">
    <property type="term" value="P:inositol metabolic process"/>
    <property type="evidence" value="ECO:0007669"/>
    <property type="project" value="TreeGrafter"/>
</dbReference>
<dbReference type="GO" id="GO:0008934">
    <property type="term" value="F:inositol monophosphate 1-phosphatase activity"/>
    <property type="evidence" value="ECO:0007669"/>
    <property type="project" value="TreeGrafter"/>
</dbReference>
<dbReference type="PRINTS" id="PR00377">
    <property type="entry name" value="IMPHPHTASES"/>
</dbReference>
<dbReference type="RefSeq" id="WP_309938858.1">
    <property type="nucleotide sequence ID" value="NZ_AP025305.1"/>
</dbReference>
<dbReference type="PROSITE" id="PS00629">
    <property type="entry name" value="IMP_1"/>
    <property type="match status" value="1"/>
</dbReference>
<sequence>MLSIQDLSELNKIAIIAAEKASHIIQQNFGKIKVSHKASGSSEASQIVTEADLESEKIIIDTLKESIEFYNLGLLAEESTDNNSRFTKDYFWCIDPLDGTMQYSQGKSGYSISIALVERNGNPVLGVIKDPYFDKLYTYNTPIQSSSKEHESNTVTIITDNSFFKSSFSDRFKEAVKKSKHEIIMQNIGGAVLSAMHVLNTPNSIFVKFPKEETGGGCIWDYAASVFLFNKNNISPVNFDDLPIHLNPSESLYYNEKGVIFSNSYKLKKIAIESYQNHMTK</sequence>